<gene>
    <name evidence="2" type="ORF">AV656_09730</name>
</gene>
<dbReference type="RefSeq" id="WP_063181536.1">
    <property type="nucleotide sequence ID" value="NZ_LQNT01000010.1"/>
</dbReference>
<dbReference type="InterPro" id="IPR027417">
    <property type="entry name" value="P-loop_NTPase"/>
</dbReference>
<accession>A0A165GV71</accession>
<dbReference type="Pfam" id="PF10923">
    <property type="entry name" value="BrxC_BrxD"/>
    <property type="match status" value="1"/>
</dbReference>
<evidence type="ECO:0000313" key="3">
    <source>
        <dbReference type="Proteomes" id="UP000076490"/>
    </source>
</evidence>
<dbReference type="OrthoDB" id="9772976at2"/>
<evidence type="ECO:0000256" key="1">
    <source>
        <dbReference type="SAM" id="MobiDB-lite"/>
    </source>
</evidence>
<evidence type="ECO:0000313" key="2">
    <source>
        <dbReference type="EMBL" id="KZE37799.1"/>
    </source>
</evidence>
<name>A0A165GV71_9BACL</name>
<dbReference type="AlphaFoldDB" id="A0A165GV71"/>
<dbReference type="SUPFAM" id="SSF52540">
    <property type="entry name" value="P-loop containing nucleoside triphosphate hydrolases"/>
    <property type="match status" value="1"/>
</dbReference>
<dbReference type="InterPro" id="IPR021228">
    <property type="entry name" value="BrxD"/>
</dbReference>
<feature type="region of interest" description="Disordered" evidence="1">
    <location>
        <begin position="419"/>
        <end position="439"/>
    </location>
</feature>
<sequence>MNLKKRDSTAILNSFSGGVVPSRGLQYIMVGRADEAKQILNDLDNIKKGSSFIKLFIGPFGSGKSFIQALIQQIAFNEKFVVAKADFTPERRLYGSEGKAVALYTELMKNLSTSTVPEGGALPTILDKWISEVQMKVVKDKGYGAVEFDNPDFVKDVEQEITQTVSKMDELTGGYDFARILTLYFKGFVEDHSELQRCALRWLRGEYKTKTEARNDLGVRDIITDNNYYEYIKVLSQFVKQIGYSGLVINLDEAINLYKITHPQTRDKNYETILKIYNDTLQGNVEGLYITIGGTPEFLEDERRGLFSYGALKRRLQSNRFETNEYRDLSQPVINLTPLKYDETFVLMQKLSDIHAVHYGYETNIIDDEVMRFIQEEYARPGAEENLTVGEVIRNFIGALNILHQNPNYDRSELFGKQQEIGEEQPTSNVHTRFSRTEG</sequence>
<comment type="caution">
    <text evidence="2">The sequence shown here is derived from an EMBL/GenBank/DDBJ whole genome shotgun (WGS) entry which is preliminary data.</text>
</comment>
<dbReference type="EMBL" id="LQNT01000010">
    <property type="protein sequence ID" value="KZE37799.1"/>
    <property type="molecule type" value="Genomic_DNA"/>
</dbReference>
<proteinExistence type="predicted"/>
<dbReference type="Proteomes" id="UP000076490">
    <property type="component" value="Unassembled WGS sequence"/>
</dbReference>
<reference evidence="2 3" key="1">
    <citation type="submission" date="2016-01" db="EMBL/GenBank/DDBJ databases">
        <title>Whole genome sequencing of Bhargavaea cecembensis T14.</title>
        <authorList>
            <person name="Hong K.W."/>
        </authorList>
    </citation>
    <scope>NUCLEOTIDE SEQUENCE [LARGE SCALE GENOMIC DNA]</scope>
    <source>
        <strain evidence="2 3">T14</strain>
    </source>
</reference>
<protein>
    <submittedName>
        <fullName evidence="2">Biotin carboxylase</fullName>
    </submittedName>
</protein>
<organism evidence="2 3">
    <name type="scientific">Bhargavaea cecembensis</name>
    <dbReference type="NCBI Taxonomy" id="394098"/>
    <lineage>
        <taxon>Bacteria</taxon>
        <taxon>Bacillati</taxon>
        <taxon>Bacillota</taxon>
        <taxon>Bacilli</taxon>
        <taxon>Bacillales</taxon>
        <taxon>Caryophanaceae</taxon>
        <taxon>Bhargavaea</taxon>
    </lineage>
</organism>